<evidence type="ECO:0000256" key="8">
    <source>
        <dbReference type="ARBA" id="ARBA00023136"/>
    </source>
</evidence>
<accession>A0A845KZ72</accession>
<gene>
    <name evidence="12" type="primary">pstC</name>
    <name evidence="12" type="ORF">GTO91_04620</name>
</gene>
<dbReference type="NCBIfam" id="TIGR02138">
    <property type="entry name" value="phosphate_pstC"/>
    <property type="match status" value="1"/>
</dbReference>
<keyword evidence="8 9" id="KW-0472">Membrane</keyword>
<keyword evidence="5 10" id="KW-0592">Phosphate transport</keyword>
<evidence type="ECO:0000256" key="1">
    <source>
        <dbReference type="ARBA" id="ARBA00004651"/>
    </source>
</evidence>
<comment type="subcellular location">
    <subcellularLocation>
        <location evidence="1 9">Cell membrane</location>
        <topology evidence="1 9">Multi-pass membrane protein</topology>
    </subcellularLocation>
</comment>
<feature type="transmembrane region" description="Helical" evidence="9">
    <location>
        <begin position="158"/>
        <end position="181"/>
    </location>
</feature>
<keyword evidence="6 9" id="KW-0812">Transmembrane</keyword>
<keyword evidence="3 9" id="KW-0813">Transport</keyword>
<dbReference type="InterPro" id="IPR011864">
    <property type="entry name" value="Phosphate_PstC"/>
</dbReference>
<dbReference type="PANTHER" id="PTHR30425">
    <property type="entry name" value="PHOSPHATE TRANSPORT SYSTEM PERMEASE PROTEIN PST"/>
    <property type="match status" value="1"/>
</dbReference>
<comment type="function">
    <text evidence="10">Part of the binding-protein-dependent transport system for phosphate; probably responsible for the translocation of the substrate across the membrane.</text>
</comment>
<dbReference type="Pfam" id="PF00528">
    <property type="entry name" value="BPD_transp_1"/>
    <property type="match status" value="1"/>
</dbReference>
<feature type="transmembrane region" description="Helical" evidence="9">
    <location>
        <begin position="27"/>
        <end position="47"/>
    </location>
</feature>
<dbReference type="GO" id="GO:0006817">
    <property type="term" value="P:phosphate ion transport"/>
    <property type="evidence" value="ECO:0007669"/>
    <property type="project" value="UniProtKB-KW"/>
</dbReference>
<dbReference type="Proteomes" id="UP000463470">
    <property type="component" value="Unassembled WGS sequence"/>
</dbReference>
<evidence type="ECO:0000256" key="7">
    <source>
        <dbReference type="ARBA" id="ARBA00022989"/>
    </source>
</evidence>
<evidence type="ECO:0000313" key="12">
    <source>
        <dbReference type="EMBL" id="MZP28993.1"/>
    </source>
</evidence>
<dbReference type="SUPFAM" id="SSF161098">
    <property type="entry name" value="MetI-like"/>
    <property type="match status" value="1"/>
</dbReference>
<proteinExistence type="inferred from homology"/>
<evidence type="ECO:0000256" key="9">
    <source>
        <dbReference type="RuleBase" id="RU363032"/>
    </source>
</evidence>
<keyword evidence="7 9" id="KW-1133">Transmembrane helix</keyword>
<evidence type="ECO:0000256" key="10">
    <source>
        <dbReference type="RuleBase" id="RU363054"/>
    </source>
</evidence>
<feature type="transmembrane region" description="Helical" evidence="9">
    <location>
        <begin position="272"/>
        <end position="293"/>
    </location>
</feature>
<evidence type="ECO:0000313" key="13">
    <source>
        <dbReference type="Proteomes" id="UP000463470"/>
    </source>
</evidence>
<dbReference type="PROSITE" id="PS50928">
    <property type="entry name" value="ABC_TM1"/>
    <property type="match status" value="1"/>
</dbReference>
<feature type="transmembrane region" description="Helical" evidence="9">
    <location>
        <begin position="123"/>
        <end position="146"/>
    </location>
</feature>
<reference evidence="12 13" key="1">
    <citation type="submission" date="2020-01" db="EMBL/GenBank/DDBJ databases">
        <title>Whole-genome sequence of Heliobacterium undosum DSM 13378.</title>
        <authorList>
            <person name="Kyndt J.A."/>
            <person name="Meyer T.E."/>
        </authorList>
    </citation>
    <scope>NUCLEOTIDE SEQUENCE [LARGE SCALE GENOMIC DNA]</scope>
    <source>
        <strain evidence="12 13">DSM 13378</strain>
    </source>
</reference>
<evidence type="ECO:0000256" key="2">
    <source>
        <dbReference type="ARBA" id="ARBA00007069"/>
    </source>
</evidence>
<dbReference type="InterPro" id="IPR000515">
    <property type="entry name" value="MetI-like"/>
</dbReference>
<dbReference type="EMBL" id="WXEY01000003">
    <property type="protein sequence ID" value="MZP28993.1"/>
    <property type="molecule type" value="Genomic_DNA"/>
</dbReference>
<comment type="caution">
    <text evidence="12">The sequence shown here is derived from an EMBL/GenBank/DDBJ whole genome shotgun (WGS) entry which is preliminary data.</text>
</comment>
<dbReference type="InterPro" id="IPR035906">
    <property type="entry name" value="MetI-like_sf"/>
</dbReference>
<evidence type="ECO:0000259" key="11">
    <source>
        <dbReference type="PROSITE" id="PS50928"/>
    </source>
</evidence>
<evidence type="ECO:0000256" key="4">
    <source>
        <dbReference type="ARBA" id="ARBA00022475"/>
    </source>
</evidence>
<dbReference type="InterPro" id="IPR051124">
    <property type="entry name" value="Phosphate_Transport_Permease"/>
</dbReference>
<organism evidence="12 13">
    <name type="scientific">Heliomicrobium undosum</name>
    <dbReference type="NCBI Taxonomy" id="121734"/>
    <lineage>
        <taxon>Bacteria</taxon>
        <taxon>Bacillati</taxon>
        <taxon>Bacillota</taxon>
        <taxon>Clostridia</taxon>
        <taxon>Eubacteriales</taxon>
        <taxon>Heliobacteriaceae</taxon>
        <taxon>Heliomicrobium</taxon>
    </lineage>
</organism>
<evidence type="ECO:0000256" key="3">
    <source>
        <dbReference type="ARBA" id="ARBA00022448"/>
    </source>
</evidence>
<dbReference type="GO" id="GO:0005315">
    <property type="term" value="F:phosphate transmembrane transporter activity"/>
    <property type="evidence" value="ECO:0007669"/>
    <property type="project" value="InterPro"/>
</dbReference>
<evidence type="ECO:0000256" key="6">
    <source>
        <dbReference type="ARBA" id="ARBA00022692"/>
    </source>
</evidence>
<dbReference type="OrthoDB" id="9785113at2"/>
<dbReference type="Gene3D" id="1.10.3720.10">
    <property type="entry name" value="MetI-like"/>
    <property type="match status" value="1"/>
</dbReference>
<dbReference type="GO" id="GO:0005886">
    <property type="term" value="C:plasma membrane"/>
    <property type="evidence" value="ECO:0007669"/>
    <property type="project" value="UniProtKB-SubCell"/>
</dbReference>
<feature type="transmembrane region" description="Helical" evidence="9">
    <location>
        <begin position="78"/>
        <end position="111"/>
    </location>
</feature>
<feature type="domain" description="ABC transmembrane type-1" evidence="11">
    <location>
        <begin position="82"/>
        <end position="293"/>
    </location>
</feature>
<keyword evidence="13" id="KW-1185">Reference proteome</keyword>
<name>A0A845KZ72_9FIRM</name>
<keyword evidence="4 10" id="KW-1003">Cell membrane</keyword>
<dbReference type="AlphaFoldDB" id="A0A845KZ72"/>
<dbReference type="CDD" id="cd06261">
    <property type="entry name" value="TM_PBP2"/>
    <property type="match status" value="1"/>
</dbReference>
<comment type="similarity">
    <text evidence="2 10">Belongs to the binding-protein-dependent transport system permease family. CysTW subfamily.</text>
</comment>
<evidence type="ECO:0000256" key="5">
    <source>
        <dbReference type="ARBA" id="ARBA00022592"/>
    </source>
</evidence>
<protein>
    <recommendedName>
        <fullName evidence="10">Phosphate transport system permease protein</fullName>
    </recommendedName>
</protein>
<dbReference type="PANTHER" id="PTHR30425:SF1">
    <property type="entry name" value="PHOSPHATE TRANSPORT SYSTEM PERMEASE PROTEIN PSTC"/>
    <property type="match status" value="1"/>
</dbReference>
<feature type="transmembrane region" description="Helical" evidence="9">
    <location>
        <begin position="202"/>
        <end position="227"/>
    </location>
</feature>
<sequence length="304" mass="32197">MCKESLSKSASKKRRIWDITEKMTEGLLFLSAFIGVVTIILIFLFLFKEAIPLMADPAANTLTSKNWYPISNPPVFGLLPLIAGSIIVTFGAIVISVPLGVGAAIYLAMVASPVVRETLKPAIEVLAGIPSVVVGFFGLAVLAPLIKDIFNLPTGLTALTGAITLALMALPTITSISEDAISSVPRRYMEASLSLGATRWQAIKTVIVPAALSGITAAIMLGIGRAIGETMTVLMVTGNAGIIPDTFLVPVRTMTATIAAEMGEVARGSDHYYALFVVGAVLFLMTFVINLVADIVSRRMKEVE</sequence>